<dbReference type="CDD" id="cd00056">
    <property type="entry name" value="ENDO3c"/>
    <property type="match status" value="1"/>
</dbReference>
<feature type="domain" description="HhH-GPD" evidence="15">
    <location>
        <begin position="36"/>
        <end position="187"/>
    </location>
</feature>
<dbReference type="Pfam" id="PF14815">
    <property type="entry name" value="NUDIX_4"/>
    <property type="match status" value="1"/>
</dbReference>
<dbReference type="PROSITE" id="PS00764">
    <property type="entry name" value="ENDONUCLEASE_III_1"/>
    <property type="match status" value="1"/>
</dbReference>
<dbReference type="AlphaFoldDB" id="A0A2U2BDX7"/>
<dbReference type="Proteomes" id="UP000244956">
    <property type="component" value="Unassembled WGS sequence"/>
</dbReference>
<dbReference type="Pfam" id="PF00633">
    <property type="entry name" value="HHH"/>
    <property type="match status" value="1"/>
</dbReference>
<dbReference type="SMART" id="SM00525">
    <property type="entry name" value="FES"/>
    <property type="match status" value="1"/>
</dbReference>
<evidence type="ECO:0000256" key="13">
    <source>
        <dbReference type="ARBA" id="ARBA00023295"/>
    </source>
</evidence>
<comment type="catalytic activity">
    <reaction evidence="1 14">
        <text>Hydrolyzes free adenine bases from 7,8-dihydro-8-oxoguanine:adenine mismatched double-stranded DNA, leaving an apurinic site.</text>
        <dbReference type="EC" id="3.2.2.31"/>
    </reaction>
</comment>
<dbReference type="InterPro" id="IPR011257">
    <property type="entry name" value="DNA_glycosylase"/>
</dbReference>
<evidence type="ECO:0000256" key="6">
    <source>
        <dbReference type="ARBA" id="ARBA00022485"/>
    </source>
</evidence>
<dbReference type="NCBIfam" id="TIGR01084">
    <property type="entry name" value="mutY"/>
    <property type="match status" value="1"/>
</dbReference>
<dbReference type="PANTHER" id="PTHR42944">
    <property type="entry name" value="ADENINE DNA GLYCOSYLASE"/>
    <property type="match status" value="1"/>
</dbReference>
<sequence length="350" mass="40948">MTNFPKLIREWYCENGRQLPWRETKDPYKIWISEIILQQTQVKQGLEYYRNFIKRFPDVQTLARATETELMQQWQGLGYYSRARNIHHAAKAIINEHNGLMPQTYKKIRTLKGVGPYTAAAIASFAFRLPYPVVDGNVYRLLSRLFAKEIPIDSTEGKKYFYNLADNLLDRADPATHNQAIMEMGALICKPANPKCDECPVVNHCKAYGTKSQNRFPVKQKKIIRKKRFFNYLIIIKGNKTIVQKRAKQDIWQGLYQFPLLETSKRTPKNKIVELIEEGTGVKVTAKKAHEKKHLLTHQELHAVFYRIKWPTTENLPEFFDEIATEEIKKEDVPKIPFPQLIRENLKNIL</sequence>
<dbReference type="GO" id="GO:0032357">
    <property type="term" value="F:oxidized purine DNA binding"/>
    <property type="evidence" value="ECO:0007669"/>
    <property type="project" value="TreeGrafter"/>
</dbReference>
<dbReference type="GO" id="GO:0046872">
    <property type="term" value="F:metal ion binding"/>
    <property type="evidence" value="ECO:0007669"/>
    <property type="project" value="UniProtKB-UniRule"/>
</dbReference>
<comment type="caution">
    <text evidence="16">The sequence shown here is derived from an EMBL/GenBank/DDBJ whole genome shotgun (WGS) entry which is preliminary data.</text>
</comment>
<keyword evidence="17" id="KW-1185">Reference proteome</keyword>
<accession>A0A2U2BDX7</accession>
<evidence type="ECO:0000256" key="14">
    <source>
        <dbReference type="RuleBase" id="RU365096"/>
    </source>
</evidence>
<keyword evidence="10 14" id="KW-0408">Iron</keyword>
<dbReference type="InterPro" id="IPR029119">
    <property type="entry name" value="MutY_C"/>
</dbReference>
<dbReference type="InterPro" id="IPR005760">
    <property type="entry name" value="A/G_AdeGlyc_MutY"/>
</dbReference>
<comment type="cofactor">
    <cofactor evidence="14">
        <name>[4Fe-4S] cluster</name>
        <dbReference type="ChEBI" id="CHEBI:49883"/>
    </cofactor>
    <text evidence="14">Binds 1 [4Fe-4S] cluster.</text>
</comment>
<evidence type="ECO:0000256" key="12">
    <source>
        <dbReference type="ARBA" id="ARBA00023204"/>
    </source>
</evidence>
<keyword evidence="11" id="KW-0411">Iron-sulfur</keyword>
<dbReference type="EC" id="3.2.2.31" evidence="4 14"/>
<evidence type="ECO:0000256" key="8">
    <source>
        <dbReference type="ARBA" id="ARBA00022763"/>
    </source>
</evidence>
<dbReference type="GO" id="GO:0006284">
    <property type="term" value="P:base-excision repair"/>
    <property type="evidence" value="ECO:0007669"/>
    <property type="project" value="UniProtKB-UniRule"/>
</dbReference>
<evidence type="ECO:0000313" key="16">
    <source>
        <dbReference type="EMBL" id="PWE01276.1"/>
    </source>
</evidence>
<comment type="function">
    <text evidence="2">Adenine glycosylase active on G-A mispairs. MutY also corrects error-prone DNA synthesis past GO lesions which are due to the oxidatively damaged form of guanine: 7,8-dihydro-8-oxoguanine (8-oxo-dGTP).</text>
</comment>
<dbReference type="FunFam" id="1.10.340.30:FF:000002">
    <property type="entry name" value="Adenine DNA glycosylase"/>
    <property type="match status" value="1"/>
</dbReference>
<dbReference type="Gene3D" id="1.10.340.30">
    <property type="entry name" value="Hypothetical protein, domain 2"/>
    <property type="match status" value="1"/>
</dbReference>
<keyword evidence="8 14" id="KW-0227">DNA damage</keyword>
<evidence type="ECO:0000259" key="15">
    <source>
        <dbReference type="SMART" id="SM00478"/>
    </source>
</evidence>
<evidence type="ECO:0000256" key="11">
    <source>
        <dbReference type="ARBA" id="ARBA00023014"/>
    </source>
</evidence>
<evidence type="ECO:0000256" key="10">
    <source>
        <dbReference type="ARBA" id="ARBA00023004"/>
    </source>
</evidence>
<dbReference type="GO" id="GO:0000701">
    <property type="term" value="F:purine-specific mismatch base pair DNA N-glycosylase activity"/>
    <property type="evidence" value="ECO:0007669"/>
    <property type="project" value="UniProtKB-EC"/>
</dbReference>
<evidence type="ECO:0000256" key="2">
    <source>
        <dbReference type="ARBA" id="ARBA00002933"/>
    </source>
</evidence>
<protein>
    <recommendedName>
        <fullName evidence="5 14">Adenine DNA glycosylase</fullName>
        <ecNumber evidence="4 14">3.2.2.31</ecNumber>
    </recommendedName>
</protein>
<dbReference type="GO" id="GO:0006298">
    <property type="term" value="P:mismatch repair"/>
    <property type="evidence" value="ECO:0007669"/>
    <property type="project" value="TreeGrafter"/>
</dbReference>
<proteinExistence type="inferred from homology"/>
<dbReference type="GO" id="GO:0035485">
    <property type="term" value="F:adenine/guanine mispair binding"/>
    <property type="evidence" value="ECO:0007669"/>
    <property type="project" value="TreeGrafter"/>
</dbReference>
<comment type="similarity">
    <text evidence="3 14">Belongs to the Nth/MutY family.</text>
</comment>
<reference evidence="16 17" key="1">
    <citation type="submission" date="2018-05" db="EMBL/GenBank/DDBJ databases">
        <title>Marinilabilia rubrum sp. nov., isolated from saltern sediment.</title>
        <authorList>
            <person name="Zhang R."/>
        </authorList>
    </citation>
    <scope>NUCLEOTIDE SEQUENCE [LARGE SCALE GENOMIC DNA]</scope>
    <source>
        <strain evidence="16 17">WTE16</strain>
    </source>
</reference>
<keyword evidence="7" id="KW-0479">Metal-binding</keyword>
<evidence type="ECO:0000256" key="4">
    <source>
        <dbReference type="ARBA" id="ARBA00012045"/>
    </source>
</evidence>
<dbReference type="GO" id="GO:0051539">
    <property type="term" value="F:4 iron, 4 sulfur cluster binding"/>
    <property type="evidence" value="ECO:0007669"/>
    <property type="project" value="UniProtKB-UniRule"/>
</dbReference>
<dbReference type="OrthoDB" id="9802365at2"/>
<dbReference type="SUPFAM" id="SSF55811">
    <property type="entry name" value="Nudix"/>
    <property type="match status" value="1"/>
</dbReference>
<dbReference type="Gene3D" id="3.90.79.10">
    <property type="entry name" value="Nucleoside Triphosphate Pyrophosphohydrolase"/>
    <property type="match status" value="1"/>
</dbReference>
<dbReference type="Pfam" id="PF00730">
    <property type="entry name" value="HhH-GPD"/>
    <property type="match status" value="1"/>
</dbReference>
<evidence type="ECO:0000256" key="7">
    <source>
        <dbReference type="ARBA" id="ARBA00022723"/>
    </source>
</evidence>
<evidence type="ECO:0000256" key="5">
    <source>
        <dbReference type="ARBA" id="ARBA00022023"/>
    </source>
</evidence>
<keyword evidence="12" id="KW-0234">DNA repair</keyword>
<dbReference type="InterPro" id="IPR000445">
    <property type="entry name" value="HhH_motif"/>
</dbReference>
<evidence type="ECO:0000256" key="3">
    <source>
        <dbReference type="ARBA" id="ARBA00008343"/>
    </source>
</evidence>
<dbReference type="CDD" id="cd03431">
    <property type="entry name" value="NUDIX_DNA_Glycosylase_C-MutY"/>
    <property type="match status" value="1"/>
</dbReference>
<dbReference type="SMART" id="SM00478">
    <property type="entry name" value="ENDO3c"/>
    <property type="match status" value="1"/>
</dbReference>
<dbReference type="InterPro" id="IPR004035">
    <property type="entry name" value="Endouclease-III_FeS-bd_BS"/>
</dbReference>
<name>A0A2U2BDX7_9BACT</name>
<evidence type="ECO:0000256" key="1">
    <source>
        <dbReference type="ARBA" id="ARBA00000843"/>
    </source>
</evidence>
<dbReference type="InterPro" id="IPR015797">
    <property type="entry name" value="NUDIX_hydrolase-like_dom_sf"/>
</dbReference>
<keyword evidence="9" id="KW-0378">Hydrolase</keyword>
<dbReference type="EMBL" id="QEWP01000001">
    <property type="protein sequence ID" value="PWE01276.1"/>
    <property type="molecule type" value="Genomic_DNA"/>
</dbReference>
<dbReference type="InterPro" id="IPR044298">
    <property type="entry name" value="MIG/MutY"/>
</dbReference>
<organism evidence="16 17">
    <name type="scientific">Marinilabilia rubra</name>
    <dbReference type="NCBI Taxonomy" id="2162893"/>
    <lineage>
        <taxon>Bacteria</taxon>
        <taxon>Pseudomonadati</taxon>
        <taxon>Bacteroidota</taxon>
        <taxon>Bacteroidia</taxon>
        <taxon>Marinilabiliales</taxon>
        <taxon>Marinilabiliaceae</taxon>
        <taxon>Marinilabilia</taxon>
    </lineage>
</organism>
<keyword evidence="13 14" id="KW-0326">Glycosidase</keyword>
<dbReference type="PANTHER" id="PTHR42944:SF1">
    <property type="entry name" value="ADENINE DNA GLYCOSYLASE"/>
    <property type="match status" value="1"/>
</dbReference>
<dbReference type="InterPro" id="IPR003265">
    <property type="entry name" value="HhH-GPD_domain"/>
</dbReference>
<keyword evidence="6" id="KW-0004">4Fe-4S</keyword>
<dbReference type="InterPro" id="IPR023170">
    <property type="entry name" value="HhH_base_excis_C"/>
</dbReference>
<dbReference type="GO" id="GO:0034039">
    <property type="term" value="F:8-oxo-7,8-dihydroguanine DNA N-glycosylase activity"/>
    <property type="evidence" value="ECO:0007669"/>
    <property type="project" value="TreeGrafter"/>
</dbReference>
<dbReference type="Gene3D" id="1.10.1670.10">
    <property type="entry name" value="Helix-hairpin-Helix base-excision DNA repair enzymes (C-terminal)"/>
    <property type="match status" value="1"/>
</dbReference>
<evidence type="ECO:0000256" key="9">
    <source>
        <dbReference type="ARBA" id="ARBA00022801"/>
    </source>
</evidence>
<dbReference type="InterPro" id="IPR003651">
    <property type="entry name" value="Endonuclease3_FeS-loop_motif"/>
</dbReference>
<gene>
    <name evidence="16" type="primary">mutY</name>
    <name evidence="16" type="ORF">DDZ16_01975</name>
</gene>
<dbReference type="SUPFAM" id="SSF48150">
    <property type="entry name" value="DNA-glycosylase"/>
    <property type="match status" value="1"/>
</dbReference>
<evidence type="ECO:0000313" key="17">
    <source>
        <dbReference type="Proteomes" id="UP000244956"/>
    </source>
</evidence>